<gene>
    <name evidence="2" type="ORF">QE152_g38857</name>
</gene>
<protein>
    <submittedName>
        <fullName evidence="2">Transposase IS4</fullName>
    </submittedName>
</protein>
<reference evidence="2 3" key="1">
    <citation type="journal article" date="2024" name="BMC Genomics">
        <title>De novo assembly and annotation of Popillia japonica's genome with initial clues to its potential as an invasive pest.</title>
        <authorList>
            <person name="Cucini C."/>
            <person name="Boschi S."/>
            <person name="Funari R."/>
            <person name="Cardaioli E."/>
            <person name="Iannotti N."/>
            <person name="Marturano G."/>
            <person name="Paoli F."/>
            <person name="Bruttini M."/>
            <person name="Carapelli A."/>
            <person name="Frati F."/>
            <person name="Nardi F."/>
        </authorList>
    </citation>
    <scope>NUCLEOTIDE SEQUENCE [LARGE SCALE GENOMIC DNA]</scope>
    <source>
        <strain evidence="2">DMR45628</strain>
    </source>
</reference>
<proteinExistence type="predicted"/>
<accession>A0AAW1HVS0</accession>
<dbReference type="Proteomes" id="UP001458880">
    <property type="component" value="Unassembled WGS sequence"/>
</dbReference>
<organism evidence="2 3">
    <name type="scientific">Popillia japonica</name>
    <name type="common">Japanese beetle</name>
    <dbReference type="NCBI Taxonomy" id="7064"/>
    <lineage>
        <taxon>Eukaryota</taxon>
        <taxon>Metazoa</taxon>
        <taxon>Ecdysozoa</taxon>
        <taxon>Arthropoda</taxon>
        <taxon>Hexapoda</taxon>
        <taxon>Insecta</taxon>
        <taxon>Pterygota</taxon>
        <taxon>Neoptera</taxon>
        <taxon>Endopterygota</taxon>
        <taxon>Coleoptera</taxon>
        <taxon>Polyphaga</taxon>
        <taxon>Scarabaeiformia</taxon>
        <taxon>Scarabaeidae</taxon>
        <taxon>Rutelinae</taxon>
        <taxon>Popillia</taxon>
    </lineage>
</organism>
<comment type="caution">
    <text evidence="2">The sequence shown here is derived from an EMBL/GenBank/DDBJ whole genome shotgun (WGS) entry which is preliminary data.</text>
</comment>
<name>A0AAW1HVS0_POPJA</name>
<evidence type="ECO:0000313" key="2">
    <source>
        <dbReference type="EMBL" id="KAK9680736.1"/>
    </source>
</evidence>
<dbReference type="InterPro" id="IPR029526">
    <property type="entry name" value="PGBD"/>
</dbReference>
<feature type="domain" description="PiggyBac transposable element-derived protein" evidence="1">
    <location>
        <begin position="8"/>
        <end position="66"/>
    </location>
</feature>
<dbReference type="AlphaFoldDB" id="A0AAW1HVS0"/>
<dbReference type="PANTHER" id="PTHR46599">
    <property type="entry name" value="PIGGYBAC TRANSPOSABLE ELEMENT-DERIVED PROTEIN 4"/>
    <property type="match status" value="1"/>
</dbReference>
<dbReference type="EMBL" id="JASPKY010000875">
    <property type="protein sequence ID" value="KAK9680736.1"/>
    <property type="molecule type" value="Genomic_DNA"/>
</dbReference>
<evidence type="ECO:0000313" key="3">
    <source>
        <dbReference type="Proteomes" id="UP001458880"/>
    </source>
</evidence>
<evidence type="ECO:0000259" key="1">
    <source>
        <dbReference type="Pfam" id="PF13843"/>
    </source>
</evidence>
<keyword evidence="3" id="KW-1185">Reference proteome</keyword>
<dbReference type="PANTHER" id="PTHR46599:SF3">
    <property type="entry name" value="PIGGYBAC TRANSPOSABLE ELEMENT-DERIVED PROTEIN 4"/>
    <property type="match status" value="1"/>
</dbReference>
<dbReference type="Pfam" id="PF13843">
    <property type="entry name" value="DDE_Tnp_1_7"/>
    <property type="match status" value="1"/>
</dbReference>
<sequence>MMKTTKTTTDGEEIQKPDAVCDCNIYMGGVDKTDMLLSSTESVRKTVKWYKKVFFHIVDLCVLNSYAVYKMKNSQPMALLDYQKDLVKSLIAKYKVKSPKASTSRSILGHSPLRLVDRHFPAIYPKRPLTTKQTNTKKMCSLFKFKS</sequence>